<dbReference type="EMBL" id="CM047581">
    <property type="protein sequence ID" value="KAI9916658.1"/>
    <property type="molecule type" value="Genomic_DNA"/>
</dbReference>
<evidence type="ECO:0000313" key="1">
    <source>
        <dbReference type="EMBL" id="KAI9916658.1"/>
    </source>
</evidence>
<name>A0ACC0WCV3_9STRA</name>
<gene>
    <name evidence="1" type="ORF">PsorP6_017904</name>
</gene>
<reference evidence="1 2" key="1">
    <citation type="journal article" date="2022" name="bioRxiv">
        <title>The genome of the oomycete Peronosclerospora sorghi, a cosmopolitan pathogen of maize and sorghum, is inflated with dispersed pseudogenes.</title>
        <authorList>
            <person name="Fletcher K."/>
            <person name="Martin F."/>
            <person name="Isakeit T."/>
            <person name="Cavanaugh K."/>
            <person name="Magill C."/>
            <person name="Michelmore R."/>
        </authorList>
    </citation>
    <scope>NUCLEOTIDE SEQUENCE [LARGE SCALE GENOMIC DNA]</scope>
    <source>
        <strain evidence="1">P6</strain>
    </source>
</reference>
<protein>
    <submittedName>
        <fullName evidence="1">Uncharacterized protein</fullName>
    </submittedName>
</protein>
<keyword evidence="2" id="KW-1185">Reference proteome</keyword>
<comment type="caution">
    <text evidence="1">The sequence shown here is derived from an EMBL/GenBank/DDBJ whole genome shotgun (WGS) entry which is preliminary data.</text>
</comment>
<organism evidence="1 2">
    <name type="scientific">Peronosclerospora sorghi</name>
    <dbReference type="NCBI Taxonomy" id="230839"/>
    <lineage>
        <taxon>Eukaryota</taxon>
        <taxon>Sar</taxon>
        <taxon>Stramenopiles</taxon>
        <taxon>Oomycota</taxon>
        <taxon>Peronosporomycetes</taxon>
        <taxon>Peronosporales</taxon>
        <taxon>Peronosporaceae</taxon>
        <taxon>Peronosclerospora</taxon>
    </lineage>
</organism>
<sequence length="337" mass="36927">MPPFLCSGNLFIIASMVDGRVPYSSGTVNFLIEATKLCATLAAIVATNTALPRQFQLRTSGYYIIPALLNALESNLNYVVLRYLDAATVSVLWNLKIFLTAVLFRYLLKHPLSELNVLAIALLILGVLTSQSDRLHANTIVSETHDDSQGMLLGLTLALVGVTLSSCASVCAEWTLKRQAECPFLWQSVQMFGFGALFNALGMLLLNGKMLMSNGFFYGYSGWTVTVVVVNSMGGILMVCILKYLDNIACVFSNSIAMMFTALFSMVFLAFSPSLEFGCGLGVLIISMYLYYHPLAKISPHEEVSPASNTEDDDSSTDIPSLQLKRLNKYETIQVEP</sequence>
<accession>A0ACC0WCV3</accession>
<proteinExistence type="predicted"/>
<dbReference type="Proteomes" id="UP001163321">
    <property type="component" value="Chromosome 2"/>
</dbReference>
<evidence type="ECO:0000313" key="2">
    <source>
        <dbReference type="Proteomes" id="UP001163321"/>
    </source>
</evidence>